<comment type="caution">
    <text evidence="5">The sequence shown here is derived from an EMBL/GenBank/DDBJ whole genome shotgun (WGS) entry which is preliminary data.</text>
</comment>
<reference evidence="5 6" key="1">
    <citation type="submission" date="2014-06" db="EMBL/GenBank/DDBJ databases">
        <title>Draft genome sequence of Bacillus manliponensis JCM 15802 (MCCC 1A00708).</title>
        <authorList>
            <person name="Lai Q."/>
            <person name="Liu Y."/>
            <person name="Shao Z."/>
        </authorList>
    </citation>
    <scope>NUCLEOTIDE SEQUENCE [LARGE SCALE GENOMIC DNA]</scope>
    <source>
        <strain evidence="5 6">JCM 15802</strain>
    </source>
</reference>
<organism evidence="5 6">
    <name type="scientific">Bacillus manliponensis</name>
    <dbReference type="NCBI Taxonomy" id="574376"/>
    <lineage>
        <taxon>Bacteria</taxon>
        <taxon>Bacillati</taxon>
        <taxon>Bacillota</taxon>
        <taxon>Bacilli</taxon>
        <taxon>Bacillales</taxon>
        <taxon>Bacillaceae</taxon>
        <taxon>Bacillus</taxon>
        <taxon>Bacillus cereus group</taxon>
    </lineage>
</organism>
<dbReference type="Proteomes" id="UP000027822">
    <property type="component" value="Unassembled WGS sequence"/>
</dbReference>
<accession>A0A073JTX3</accession>
<dbReference type="Gene3D" id="3.30.565.30">
    <property type="entry name" value="Sporulation initiation phosphotransferase B (SpoOB), C-terminal domain"/>
    <property type="match status" value="1"/>
</dbReference>
<dbReference type="InterPro" id="IPR016122">
    <property type="entry name" value="SpoOB_C"/>
</dbReference>
<evidence type="ECO:0000256" key="1">
    <source>
        <dbReference type="ARBA" id="ARBA00022553"/>
    </source>
</evidence>
<evidence type="ECO:0000313" key="6">
    <source>
        <dbReference type="Proteomes" id="UP000027822"/>
    </source>
</evidence>
<dbReference type="InterPro" id="IPR016120">
    <property type="entry name" value="Sig_transdc_His_kin_SpoOB"/>
</dbReference>
<dbReference type="AlphaFoldDB" id="A0A073JTX3"/>
<evidence type="ECO:0000256" key="2">
    <source>
        <dbReference type="ARBA" id="ARBA00022679"/>
    </source>
</evidence>
<evidence type="ECO:0000256" key="3">
    <source>
        <dbReference type="ARBA" id="ARBA00022777"/>
    </source>
</evidence>
<dbReference type="Gene3D" id="1.10.287.130">
    <property type="match status" value="1"/>
</dbReference>
<sequence length="177" mass="21301">MNRKWTIMDALNHSRHDWLNRLQMIKGNLSLGKVEEIHELIERFVQEARQESILMGLSMPQFTEWILTYNWKRQPCLLEYEVIGDVHNVSHLDEAIWKWTEQFFRLLQHSLDVYVENYVCITVECREEKTRFFFDFRGKLTNVDDITKWLASIKDELYSISFTAGEEEMSIVIYETK</sequence>
<evidence type="ECO:0000313" key="5">
    <source>
        <dbReference type="EMBL" id="KEK17765.1"/>
    </source>
</evidence>
<dbReference type="eggNOG" id="COG3290">
    <property type="taxonomic scope" value="Bacteria"/>
</dbReference>
<dbReference type="GO" id="GO:0000155">
    <property type="term" value="F:phosphorelay sensor kinase activity"/>
    <property type="evidence" value="ECO:0007669"/>
    <property type="project" value="InterPro"/>
</dbReference>
<keyword evidence="3" id="KW-0418">Kinase</keyword>
<dbReference type="EMBL" id="JOTN01000022">
    <property type="protein sequence ID" value="KEK17765.1"/>
    <property type="molecule type" value="Genomic_DNA"/>
</dbReference>
<name>A0A073JTX3_9BACI</name>
<evidence type="ECO:0000259" key="4">
    <source>
        <dbReference type="SMART" id="SM01317"/>
    </source>
</evidence>
<dbReference type="InterPro" id="IPR039506">
    <property type="entry name" value="SPOB_a"/>
</dbReference>
<feature type="domain" description="Sporulation initiation phosphotransferase B C-terminal" evidence="4">
    <location>
        <begin position="59"/>
        <end position="171"/>
    </location>
</feature>
<keyword evidence="1" id="KW-0597">Phosphoprotein</keyword>
<keyword evidence="2" id="KW-0808">Transferase</keyword>
<dbReference type="RefSeq" id="WP_034642467.1">
    <property type="nucleotide sequence ID" value="NZ_CBCSJC010000005.1"/>
</dbReference>
<dbReference type="InterPro" id="IPR037100">
    <property type="entry name" value="Spo0B_C_sf"/>
</dbReference>
<keyword evidence="6" id="KW-1185">Reference proteome</keyword>
<dbReference type="OrthoDB" id="2375606at2"/>
<dbReference type="SMART" id="SM01317">
    <property type="entry name" value="SPOB_ab"/>
    <property type="match status" value="1"/>
</dbReference>
<dbReference type="STRING" id="574376.BAMA_11065"/>
<dbReference type="Pfam" id="PF14689">
    <property type="entry name" value="SPOB_a"/>
    <property type="match status" value="1"/>
</dbReference>
<protein>
    <submittedName>
        <fullName evidence="5">Sporulation protein</fullName>
    </submittedName>
</protein>
<proteinExistence type="predicted"/>
<dbReference type="SUPFAM" id="SSF55890">
    <property type="entry name" value="Sporulation response regulatory protein Spo0B"/>
    <property type="match status" value="1"/>
</dbReference>
<dbReference type="Pfam" id="PF14682">
    <property type="entry name" value="SPOB_ab"/>
    <property type="match status" value="1"/>
</dbReference>
<gene>
    <name evidence="5" type="ORF">BAMA_11065</name>
</gene>